<keyword evidence="2" id="KW-0479">Metal-binding</keyword>
<evidence type="ECO:0000313" key="8">
    <source>
        <dbReference type="Proteomes" id="UP000075321"/>
    </source>
</evidence>
<sequence>MEEDIHRYTGEEVDVTYDVNRCIHVKACVEGLPEVFDPDERPWIQPDNADSEAVTDVIMDCPTGALHFESADGDLEEPVPEENRISVVPDGPLYLHGEIEIETPDGESLLSDTRVALCRCGASGNKPLCDNSHADIGFVDDATVDDGESVTDDEPPDDTLHLTPIPSGPCLVGGTVEIEGADGAAVSGTETALCRCGASDTKPFCDGTHNEVGFSGEDTGDVNRTGEERL</sequence>
<dbReference type="SUPFAM" id="SSF54862">
    <property type="entry name" value="4Fe-4S ferredoxins"/>
    <property type="match status" value="1"/>
</dbReference>
<dbReference type="PANTHER" id="PTHR46491:SF3">
    <property type="entry name" value="CDGSH IRON-SULFUR DOMAIN-CONTAINING PROTEIN 3, MITOCHONDRIAL"/>
    <property type="match status" value="1"/>
</dbReference>
<dbReference type="AlphaFoldDB" id="A0A151AD69"/>
<keyword evidence="3" id="KW-0408">Iron</keyword>
<dbReference type="InterPro" id="IPR018967">
    <property type="entry name" value="FeS-contain_CDGSH-typ"/>
</dbReference>
<evidence type="ECO:0000256" key="3">
    <source>
        <dbReference type="ARBA" id="ARBA00023004"/>
    </source>
</evidence>
<dbReference type="GO" id="GO:0005737">
    <property type="term" value="C:cytoplasm"/>
    <property type="evidence" value="ECO:0007669"/>
    <property type="project" value="UniProtKB-ARBA"/>
</dbReference>
<gene>
    <name evidence="7" type="ORF">HAPAU_22760</name>
</gene>
<dbReference type="Pfam" id="PF09360">
    <property type="entry name" value="zf-CDGSH"/>
    <property type="match status" value="2"/>
</dbReference>
<dbReference type="InterPro" id="IPR052950">
    <property type="entry name" value="CISD"/>
</dbReference>
<evidence type="ECO:0000256" key="1">
    <source>
        <dbReference type="ARBA" id="ARBA00022714"/>
    </source>
</evidence>
<accession>A0A151AD69</accession>
<organism evidence="7 8">
    <name type="scientific">Halalkalicoccus paucihalophilus</name>
    <dbReference type="NCBI Taxonomy" id="1008153"/>
    <lineage>
        <taxon>Archaea</taxon>
        <taxon>Methanobacteriati</taxon>
        <taxon>Methanobacteriota</taxon>
        <taxon>Stenosarchaea group</taxon>
        <taxon>Halobacteria</taxon>
        <taxon>Halobacteriales</taxon>
        <taxon>Halococcaceae</taxon>
        <taxon>Halalkalicoccus</taxon>
    </lineage>
</organism>
<dbReference type="Gene3D" id="3.40.5.90">
    <property type="entry name" value="CDGSH iron-sulfur domain, mitoNEET-type"/>
    <property type="match status" value="2"/>
</dbReference>
<dbReference type="RefSeq" id="WP_066382532.1">
    <property type="nucleotide sequence ID" value="NZ_LTAZ01000005.1"/>
</dbReference>
<feature type="domain" description="Iron-binding zinc finger CDGSH type" evidence="6">
    <location>
        <begin position="96"/>
        <end position="139"/>
    </location>
</feature>
<feature type="domain" description="Iron-binding zinc finger CDGSH type" evidence="6">
    <location>
        <begin position="179"/>
        <end position="215"/>
    </location>
</feature>
<feature type="region of interest" description="Disordered" evidence="5">
    <location>
        <begin position="207"/>
        <end position="230"/>
    </location>
</feature>
<dbReference type="Gene3D" id="3.30.70.20">
    <property type="match status" value="1"/>
</dbReference>
<dbReference type="PANTHER" id="PTHR46491">
    <property type="entry name" value="CDGSH IRON SULFUR DOMAIN PROTEIN HOMOLOG"/>
    <property type="match status" value="1"/>
</dbReference>
<dbReference type="InterPro" id="IPR042216">
    <property type="entry name" value="MitoNEET_CISD"/>
</dbReference>
<dbReference type="GO" id="GO:0046872">
    <property type="term" value="F:metal ion binding"/>
    <property type="evidence" value="ECO:0007669"/>
    <property type="project" value="UniProtKB-KW"/>
</dbReference>
<evidence type="ECO:0000313" key="7">
    <source>
        <dbReference type="EMBL" id="KYH25601.1"/>
    </source>
</evidence>
<keyword evidence="4" id="KW-0411">Iron-sulfur</keyword>
<dbReference type="Proteomes" id="UP000075321">
    <property type="component" value="Unassembled WGS sequence"/>
</dbReference>
<keyword evidence="1" id="KW-0001">2Fe-2S</keyword>
<evidence type="ECO:0000259" key="6">
    <source>
        <dbReference type="SMART" id="SM00704"/>
    </source>
</evidence>
<name>A0A151AD69_9EURY</name>
<evidence type="ECO:0000256" key="5">
    <source>
        <dbReference type="SAM" id="MobiDB-lite"/>
    </source>
</evidence>
<comment type="caution">
    <text evidence="7">The sequence shown here is derived from an EMBL/GenBank/DDBJ whole genome shotgun (WGS) entry which is preliminary data.</text>
</comment>
<evidence type="ECO:0000256" key="2">
    <source>
        <dbReference type="ARBA" id="ARBA00022723"/>
    </source>
</evidence>
<proteinExistence type="predicted"/>
<keyword evidence="8" id="KW-1185">Reference proteome</keyword>
<dbReference type="OrthoDB" id="5781at2157"/>
<dbReference type="PATRIC" id="fig|1008153.3.peg.2318"/>
<dbReference type="SMART" id="SM00704">
    <property type="entry name" value="ZnF_CDGSH"/>
    <property type="match status" value="2"/>
</dbReference>
<dbReference type="GO" id="GO:0051537">
    <property type="term" value="F:2 iron, 2 sulfur cluster binding"/>
    <property type="evidence" value="ECO:0007669"/>
    <property type="project" value="UniProtKB-KW"/>
</dbReference>
<dbReference type="EMBL" id="LTAZ01000005">
    <property type="protein sequence ID" value="KYH25601.1"/>
    <property type="molecule type" value="Genomic_DNA"/>
</dbReference>
<protein>
    <submittedName>
        <fullName evidence="7">Iron-binding zinc finger CDGSH type</fullName>
    </submittedName>
</protein>
<reference evidence="7 8" key="1">
    <citation type="submission" date="2016-02" db="EMBL/GenBank/DDBJ databases">
        <title>Genome sequence of Halalkalicoccus paucihalophilus DSM 24557.</title>
        <authorList>
            <person name="Poehlein A."/>
            <person name="Daniel R."/>
        </authorList>
    </citation>
    <scope>NUCLEOTIDE SEQUENCE [LARGE SCALE GENOMIC DNA]</scope>
    <source>
        <strain evidence="7 8">DSM 24557</strain>
    </source>
</reference>
<dbReference type="InterPro" id="IPR010693">
    <property type="entry name" value="Divergent_4Fe-4S_mono-cluster"/>
</dbReference>
<evidence type="ECO:0000256" key="4">
    <source>
        <dbReference type="ARBA" id="ARBA00023014"/>
    </source>
</evidence>
<dbReference type="Pfam" id="PF06902">
    <property type="entry name" value="Fer4_19"/>
    <property type="match status" value="1"/>
</dbReference>